<feature type="transmembrane region" description="Helical" evidence="2">
    <location>
        <begin position="230"/>
        <end position="251"/>
    </location>
</feature>
<dbReference type="Ensembl" id="ENSPNAT00000081031.1">
    <property type="protein sequence ID" value="ENSPNAP00000062504.1"/>
    <property type="gene ID" value="ENSPNAG00000036110.1"/>
</dbReference>
<comment type="similarity">
    <text evidence="1">Belongs to the monovalent cation:proton antiporter 1 (CPA1) transporter (TC 2.A.36) family.</text>
</comment>
<feature type="transmembrane region" description="Helical" evidence="2">
    <location>
        <begin position="89"/>
        <end position="109"/>
    </location>
</feature>
<evidence type="ECO:0000256" key="2">
    <source>
        <dbReference type="SAM" id="Phobius"/>
    </source>
</evidence>
<feature type="transmembrane region" description="Helical" evidence="2">
    <location>
        <begin position="155"/>
        <end position="180"/>
    </location>
</feature>
<feature type="transmembrane region" description="Helical" evidence="2">
    <location>
        <begin position="115"/>
        <end position="143"/>
    </location>
</feature>
<sequence>FVDISYCFCVLVRRPDSPSTTVTEETVFIPRAVHSVDACTNTDPPHKCCGWLRRQCPCPPRGLLAYIITKGEPGAHSWKPGGGLALRNLVIVVCLCSHCCVCVSSGMLWSASLELHIFLCDSFCYSTCKLLNVCFIILHFCLIKKQSHFAMVNQTHCLIFFPLVLCSRFVLGAVSPAVVVPSMLLLQKDGYGLELRVPTLLMAAGSFDDILAITGFTTCLGLAFATRCTWFNILHGGLEVIGGTANLFFSVQNFASDPRIMPVVHHQLILSLQAVIGLTALDMAGSKQEEQIQQYGIDVPTVSVVSIFITAPIGALLIGL</sequence>
<keyword evidence="4" id="KW-1185">Reference proteome</keyword>
<evidence type="ECO:0000313" key="3">
    <source>
        <dbReference type="Ensembl" id="ENSPNAP00000062504.1"/>
    </source>
</evidence>
<dbReference type="GO" id="GO:0098662">
    <property type="term" value="P:inorganic cation transmembrane transport"/>
    <property type="evidence" value="ECO:0007669"/>
    <property type="project" value="TreeGrafter"/>
</dbReference>
<accession>A0AAR2KJ67</accession>
<evidence type="ECO:0000256" key="1">
    <source>
        <dbReference type="ARBA" id="ARBA00007367"/>
    </source>
</evidence>
<organism evidence="3 4">
    <name type="scientific">Pygocentrus nattereri</name>
    <name type="common">Red-bellied piranha</name>
    <dbReference type="NCBI Taxonomy" id="42514"/>
    <lineage>
        <taxon>Eukaryota</taxon>
        <taxon>Metazoa</taxon>
        <taxon>Chordata</taxon>
        <taxon>Craniata</taxon>
        <taxon>Vertebrata</taxon>
        <taxon>Euteleostomi</taxon>
        <taxon>Actinopterygii</taxon>
        <taxon>Neopterygii</taxon>
        <taxon>Teleostei</taxon>
        <taxon>Ostariophysi</taxon>
        <taxon>Characiformes</taxon>
        <taxon>Characoidei</taxon>
        <taxon>Pygocentrus</taxon>
    </lineage>
</organism>
<keyword evidence="2" id="KW-0812">Transmembrane</keyword>
<dbReference type="GeneTree" id="ENSGT00390000013285"/>
<evidence type="ECO:0008006" key="5">
    <source>
        <dbReference type="Google" id="ProtNLM"/>
    </source>
</evidence>
<proteinExistence type="inferred from homology"/>
<dbReference type="InterPro" id="IPR051843">
    <property type="entry name" value="CPA1_transporter"/>
</dbReference>
<protein>
    <recommendedName>
        <fullName evidence="5">Cation/H+ exchanger domain-containing protein</fullName>
    </recommendedName>
</protein>
<dbReference type="PANTHER" id="PTHR31102">
    <property type="match status" value="1"/>
</dbReference>
<keyword evidence="2" id="KW-0472">Membrane</keyword>
<name>A0AAR2KJ67_PYGNA</name>
<evidence type="ECO:0000313" key="4">
    <source>
        <dbReference type="Proteomes" id="UP001501920"/>
    </source>
</evidence>
<reference evidence="3 4" key="1">
    <citation type="submission" date="2020-10" db="EMBL/GenBank/DDBJ databases">
        <title>Pygocentrus nattereri (red-bellied piranha) genome, fPygNat1, primary haplotype.</title>
        <authorList>
            <person name="Myers G."/>
            <person name="Meyer A."/>
            <person name="Karagic N."/>
            <person name="Pippel M."/>
            <person name="Winkler S."/>
            <person name="Tracey A."/>
            <person name="Wood J."/>
            <person name="Formenti G."/>
            <person name="Howe K."/>
            <person name="Fedrigo O."/>
            <person name="Jarvis E.D."/>
        </authorList>
    </citation>
    <scope>NUCLEOTIDE SEQUENCE [LARGE SCALE GENOMIC DNA]</scope>
</reference>
<feature type="transmembrane region" description="Helical" evidence="2">
    <location>
        <begin position="295"/>
        <end position="318"/>
    </location>
</feature>
<dbReference type="Proteomes" id="UP001501920">
    <property type="component" value="Chromosome 22"/>
</dbReference>
<dbReference type="PANTHER" id="PTHR31102:SF1">
    <property type="entry name" value="CATION_H+ EXCHANGER DOMAIN-CONTAINING PROTEIN"/>
    <property type="match status" value="1"/>
</dbReference>
<feature type="transmembrane region" description="Helical" evidence="2">
    <location>
        <begin position="200"/>
        <end position="223"/>
    </location>
</feature>
<keyword evidence="2" id="KW-1133">Transmembrane helix</keyword>
<dbReference type="AlphaFoldDB" id="A0AAR2KJ67"/>
<reference evidence="3" key="2">
    <citation type="submission" date="2025-08" db="UniProtKB">
        <authorList>
            <consortium name="Ensembl"/>
        </authorList>
    </citation>
    <scope>IDENTIFICATION</scope>
</reference>
<reference evidence="3" key="3">
    <citation type="submission" date="2025-09" db="UniProtKB">
        <authorList>
            <consortium name="Ensembl"/>
        </authorList>
    </citation>
    <scope>IDENTIFICATION</scope>
</reference>